<evidence type="ECO:0000313" key="1">
    <source>
        <dbReference type="EMBL" id="KAF8467515.1"/>
    </source>
</evidence>
<reference evidence="1" key="2">
    <citation type="journal article" date="2020" name="Nat. Commun.">
        <title>Large-scale genome sequencing of mycorrhizal fungi provides insights into the early evolution of symbiotic traits.</title>
        <authorList>
            <person name="Miyauchi S."/>
            <person name="Kiss E."/>
            <person name="Kuo A."/>
            <person name="Drula E."/>
            <person name="Kohler A."/>
            <person name="Sanchez-Garcia M."/>
            <person name="Morin E."/>
            <person name="Andreopoulos B."/>
            <person name="Barry K.W."/>
            <person name="Bonito G."/>
            <person name="Buee M."/>
            <person name="Carver A."/>
            <person name="Chen C."/>
            <person name="Cichocki N."/>
            <person name="Clum A."/>
            <person name="Culley D."/>
            <person name="Crous P.W."/>
            <person name="Fauchery L."/>
            <person name="Girlanda M."/>
            <person name="Hayes R.D."/>
            <person name="Keri Z."/>
            <person name="LaButti K."/>
            <person name="Lipzen A."/>
            <person name="Lombard V."/>
            <person name="Magnuson J."/>
            <person name="Maillard F."/>
            <person name="Murat C."/>
            <person name="Nolan M."/>
            <person name="Ohm R.A."/>
            <person name="Pangilinan J."/>
            <person name="Pereira M.F."/>
            <person name="Perotto S."/>
            <person name="Peter M."/>
            <person name="Pfister S."/>
            <person name="Riley R."/>
            <person name="Sitrit Y."/>
            <person name="Stielow J.B."/>
            <person name="Szollosi G."/>
            <person name="Zifcakova L."/>
            <person name="Stursova M."/>
            <person name="Spatafora J.W."/>
            <person name="Tedersoo L."/>
            <person name="Vaario L.M."/>
            <person name="Yamada A."/>
            <person name="Yan M."/>
            <person name="Wang P."/>
            <person name="Xu J."/>
            <person name="Bruns T."/>
            <person name="Baldrian P."/>
            <person name="Vilgalys R."/>
            <person name="Dunand C."/>
            <person name="Henrissat B."/>
            <person name="Grigoriev I.V."/>
            <person name="Hibbett D."/>
            <person name="Nagy L.G."/>
            <person name="Martin F.M."/>
        </authorList>
    </citation>
    <scope>NUCLEOTIDE SEQUENCE</scope>
    <source>
        <strain evidence="1">Prilba</strain>
    </source>
</reference>
<sequence length="138" mass="15842">LVDEVTTLHRHLEANHSARYRIWAKGANFLSKLPGDIKKHKQATEEVHHTLDCDLQEISECIVAPYSNRLFHRTAVEWLAATDQPIQALEHPKFKELIDVASRVLKSGVDIPGWKATWGEIIHIFKDYLTQLRAELNV</sequence>
<dbReference type="Proteomes" id="UP000759537">
    <property type="component" value="Unassembled WGS sequence"/>
</dbReference>
<dbReference type="OrthoDB" id="3256444at2759"/>
<dbReference type="EMBL" id="WHVB01000036">
    <property type="protein sequence ID" value="KAF8467515.1"/>
    <property type="molecule type" value="Genomic_DNA"/>
</dbReference>
<gene>
    <name evidence="1" type="ORF">DFH94DRAFT_598642</name>
</gene>
<evidence type="ECO:0000313" key="2">
    <source>
        <dbReference type="Proteomes" id="UP000759537"/>
    </source>
</evidence>
<comment type="caution">
    <text evidence="1">The sequence shown here is derived from an EMBL/GenBank/DDBJ whole genome shotgun (WGS) entry which is preliminary data.</text>
</comment>
<proteinExistence type="predicted"/>
<feature type="non-terminal residue" evidence="1">
    <location>
        <position position="138"/>
    </location>
</feature>
<protein>
    <submittedName>
        <fullName evidence="1">Uncharacterized protein</fullName>
    </submittedName>
</protein>
<name>A0A9P5JVZ8_9AGAM</name>
<reference evidence="1" key="1">
    <citation type="submission" date="2019-10" db="EMBL/GenBank/DDBJ databases">
        <authorList>
            <consortium name="DOE Joint Genome Institute"/>
            <person name="Kuo A."/>
            <person name="Miyauchi S."/>
            <person name="Kiss E."/>
            <person name="Drula E."/>
            <person name="Kohler A."/>
            <person name="Sanchez-Garcia M."/>
            <person name="Andreopoulos B."/>
            <person name="Barry K.W."/>
            <person name="Bonito G."/>
            <person name="Buee M."/>
            <person name="Carver A."/>
            <person name="Chen C."/>
            <person name="Cichocki N."/>
            <person name="Clum A."/>
            <person name="Culley D."/>
            <person name="Crous P.W."/>
            <person name="Fauchery L."/>
            <person name="Girlanda M."/>
            <person name="Hayes R."/>
            <person name="Keri Z."/>
            <person name="LaButti K."/>
            <person name="Lipzen A."/>
            <person name="Lombard V."/>
            <person name="Magnuson J."/>
            <person name="Maillard F."/>
            <person name="Morin E."/>
            <person name="Murat C."/>
            <person name="Nolan M."/>
            <person name="Ohm R."/>
            <person name="Pangilinan J."/>
            <person name="Pereira M."/>
            <person name="Perotto S."/>
            <person name="Peter M."/>
            <person name="Riley R."/>
            <person name="Sitrit Y."/>
            <person name="Stielow B."/>
            <person name="Szollosi G."/>
            <person name="Zifcakova L."/>
            <person name="Stursova M."/>
            <person name="Spatafora J.W."/>
            <person name="Tedersoo L."/>
            <person name="Vaario L.-M."/>
            <person name="Yamada A."/>
            <person name="Yan M."/>
            <person name="Wang P."/>
            <person name="Xu J."/>
            <person name="Bruns T."/>
            <person name="Baldrian P."/>
            <person name="Vilgalys R."/>
            <person name="Henrissat B."/>
            <person name="Grigoriev I.V."/>
            <person name="Hibbett D."/>
            <person name="Nagy L.G."/>
            <person name="Martin F.M."/>
        </authorList>
    </citation>
    <scope>NUCLEOTIDE SEQUENCE</scope>
    <source>
        <strain evidence="1">Prilba</strain>
    </source>
</reference>
<dbReference type="AlphaFoldDB" id="A0A9P5JVZ8"/>
<keyword evidence="2" id="KW-1185">Reference proteome</keyword>
<accession>A0A9P5JVZ8</accession>
<feature type="non-terminal residue" evidence="1">
    <location>
        <position position="1"/>
    </location>
</feature>
<organism evidence="1 2">
    <name type="scientific">Russula ochroleuca</name>
    <dbReference type="NCBI Taxonomy" id="152965"/>
    <lineage>
        <taxon>Eukaryota</taxon>
        <taxon>Fungi</taxon>
        <taxon>Dikarya</taxon>
        <taxon>Basidiomycota</taxon>
        <taxon>Agaricomycotina</taxon>
        <taxon>Agaricomycetes</taxon>
        <taxon>Russulales</taxon>
        <taxon>Russulaceae</taxon>
        <taxon>Russula</taxon>
    </lineage>
</organism>